<feature type="compositionally biased region" description="Polar residues" evidence="1">
    <location>
        <begin position="12"/>
        <end position="25"/>
    </location>
</feature>
<evidence type="ECO:0000313" key="2">
    <source>
        <dbReference type="EMBL" id="SJM34315.1"/>
    </source>
</evidence>
<keyword evidence="3" id="KW-1185">Reference proteome</keyword>
<dbReference type="Proteomes" id="UP000245698">
    <property type="component" value="Unassembled WGS sequence"/>
</dbReference>
<sequence length="685" mass="74650">MSEGEALAPVASQPSTSAVAVPISSSGEEINEAKRRIDVLVEELETSEKEGLRNPKSLENAQDQIDRTVNAGAKVLHYYASLPPHVARSILSDALVRQFRGDVIRRADNGNMVAKKIFKKEEADRERVAGIFHNLVQSNATLDQLSRSAPSAAKYHVARMEYWDKKVQRYELMRSVCAATANLPSSTAEMRQEEEAALRLHSGWVVNSKVMQLQSRINLAQVNMAPQAIMFEAPIRELLVGENGQTRLLDNFIGDVFPAFLSTGDAVMHNKGRPLDAEHCAVLEGVVERLSEFASASHSVVAKLRDHQTGAGLPLELLSQIVDDAWITADEVIHLLELQPKPPAIALPADAGAAIPAETAGKTTVAESTTAPRKKGKGKSKRAASAGSLAAQRPETQVVAAVSDPAPEAKVLVRSDLGTKKLVSASEAHASASATAHLEIRQTPVSVEALKQQLTRADKLLQFDLPGQQRTVSQARQMKPEDAEHAVTTVIKRLQTQATEMQACLAALGEPRQRVLLTPEQIREAHDKIGQLKLMLSGAQGLAKALDSGKAASSIDCMKTYPFPSQNYLEHLRAAEELEPADRPRALKGEPGSLFEIRLQPKVLRNRAMPSPMWVHIHTNRPVHATQLAMLDDAAFAACHVKSNEQRGHNRQWQDARAAIGHENVVIHRGKLTPAFCKSLLTDRA</sequence>
<dbReference type="EMBL" id="FUIG01000049">
    <property type="protein sequence ID" value="SJM34315.1"/>
    <property type="molecule type" value="Genomic_DNA"/>
</dbReference>
<proteinExistence type="predicted"/>
<feature type="region of interest" description="Disordered" evidence="1">
    <location>
        <begin position="1"/>
        <end position="25"/>
    </location>
</feature>
<evidence type="ECO:0000256" key="1">
    <source>
        <dbReference type="SAM" id="MobiDB-lite"/>
    </source>
</evidence>
<dbReference type="AlphaFoldDB" id="A0A2P9AT85"/>
<accession>A0A2P9AT85</accession>
<feature type="compositionally biased region" description="Basic residues" evidence="1">
    <location>
        <begin position="372"/>
        <end position="382"/>
    </location>
</feature>
<protein>
    <submittedName>
        <fullName evidence="2">Uncharacterized protein</fullName>
    </submittedName>
</protein>
<feature type="compositionally biased region" description="Low complexity" evidence="1">
    <location>
        <begin position="383"/>
        <end position="393"/>
    </location>
</feature>
<feature type="region of interest" description="Disordered" evidence="1">
    <location>
        <begin position="358"/>
        <end position="395"/>
    </location>
</feature>
<organism evidence="2 3">
    <name type="scientific">Mesorhizobium delmotii</name>
    <dbReference type="NCBI Taxonomy" id="1631247"/>
    <lineage>
        <taxon>Bacteria</taxon>
        <taxon>Pseudomonadati</taxon>
        <taxon>Pseudomonadota</taxon>
        <taxon>Alphaproteobacteria</taxon>
        <taxon>Hyphomicrobiales</taxon>
        <taxon>Phyllobacteriaceae</taxon>
        <taxon>Mesorhizobium</taxon>
    </lineage>
</organism>
<dbReference type="RefSeq" id="WP_123150867.1">
    <property type="nucleotide sequence ID" value="NZ_FUIG01000049.1"/>
</dbReference>
<feature type="compositionally biased region" description="Polar residues" evidence="1">
    <location>
        <begin position="361"/>
        <end position="371"/>
    </location>
</feature>
<gene>
    <name evidence="2" type="ORF">BQ8482_400044</name>
</gene>
<name>A0A2P9AT85_9HYPH</name>
<evidence type="ECO:0000313" key="3">
    <source>
        <dbReference type="Proteomes" id="UP000245698"/>
    </source>
</evidence>
<reference evidence="3" key="1">
    <citation type="submission" date="2016-12" db="EMBL/GenBank/DDBJ databases">
        <authorList>
            <person name="Brunel B."/>
        </authorList>
    </citation>
    <scope>NUCLEOTIDE SEQUENCE [LARGE SCALE GENOMIC DNA]</scope>
</reference>